<sequence>MADAITYADLRFVKAPLKQSLSNWLGQGKGGDSDAYEDGDLTYENVQVPSAPEGPGGVAPAGLGDPAGVQPGPPSAAWSATTSAAAGRVLPRCAASPQVPLLGLLLTCLLLAVAVVCLGVRYAQEAQQLQQRDRALEAANSSLRQQLLAKAAQLGQREEELRGSRAALAQRETALRVAQELRREAEEQVQTCQSDSRQTDEALQRAEGRRAALQRGLSTLRPFFTCQSSETCCPVGWILNKASCYYISVTGRSWEESQKYCKSLSSELARFRDSQHNSVSYREVLPLLLPDRYPYSSYWIGLRYNKTWKWIDGTPFYGFDRWNRYCAKVQIKELTPQSSSCLNDFPCICEMAAFPYPDGEHL</sequence>
<evidence type="ECO:0000313" key="1">
    <source>
        <dbReference type="Proteomes" id="UP000694850"/>
    </source>
</evidence>
<name>A0AC54Z837_ORYAF</name>
<protein>
    <submittedName>
        <fullName evidence="2">B-cell differentiation antigen CD72</fullName>
    </submittedName>
</protein>
<evidence type="ECO:0000313" key="2">
    <source>
        <dbReference type="RefSeq" id="XP_042637740.1"/>
    </source>
</evidence>
<dbReference type="RefSeq" id="XP_042637740.1">
    <property type="nucleotide sequence ID" value="XM_042781806.1"/>
</dbReference>
<keyword evidence="1" id="KW-1185">Reference proteome</keyword>
<accession>A0AC54Z837</accession>
<dbReference type="Proteomes" id="UP000694850">
    <property type="component" value="Unplaced"/>
</dbReference>
<organism evidence="1 2">
    <name type="scientific">Orycteropus afer afer</name>
    <dbReference type="NCBI Taxonomy" id="1230840"/>
    <lineage>
        <taxon>Eukaryota</taxon>
        <taxon>Metazoa</taxon>
        <taxon>Chordata</taxon>
        <taxon>Craniata</taxon>
        <taxon>Vertebrata</taxon>
        <taxon>Euteleostomi</taxon>
        <taxon>Mammalia</taxon>
        <taxon>Eutheria</taxon>
        <taxon>Afrotheria</taxon>
        <taxon>Tubulidentata</taxon>
        <taxon>Orycteropodidae</taxon>
        <taxon>Orycteropus</taxon>
    </lineage>
</organism>
<gene>
    <name evidence="2" type="primary">CD72</name>
</gene>
<proteinExistence type="predicted"/>
<reference evidence="2" key="1">
    <citation type="submission" date="2025-08" db="UniProtKB">
        <authorList>
            <consortium name="RefSeq"/>
        </authorList>
    </citation>
    <scope>IDENTIFICATION</scope>
</reference>